<evidence type="ECO:0000313" key="2">
    <source>
        <dbReference type="Proteomes" id="UP000504607"/>
    </source>
</evidence>
<dbReference type="InParanoid" id="A0A6I9RYB1"/>
<dbReference type="FunCoup" id="A0A6I9RYB1">
    <property type="interactions" value="3838"/>
</dbReference>
<name>A0A6I9RYB1_ELAGV</name>
<keyword evidence="2" id="KW-1185">Reference proteome</keyword>
<dbReference type="GO" id="GO:0005216">
    <property type="term" value="F:monoatomic ion channel activity"/>
    <property type="evidence" value="ECO:0007669"/>
    <property type="project" value="InterPro"/>
</dbReference>
<dbReference type="GO" id="GO:0006812">
    <property type="term" value="P:monoatomic cation transport"/>
    <property type="evidence" value="ECO:0007669"/>
    <property type="project" value="InterPro"/>
</dbReference>
<accession>A0A6I9RYB1</accession>
<reference evidence="3" key="1">
    <citation type="submission" date="2025-08" db="UniProtKB">
        <authorList>
            <consortium name="RefSeq"/>
        </authorList>
    </citation>
    <scope>IDENTIFICATION</scope>
</reference>
<dbReference type="InterPro" id="IPR038951">
    <property type="entry name" value="OEP37-like"/>
</dbReference>
<dbReference type="PANTHER" id="PTHR35484:SF2">
    <property type="entry name" value="OUTER ENVELOPE PORE PROTEIN 37, CHLOROPLASTIC"/>
    <property type="match status" value="1"/>
</dbReference>
<feature type="compositionally biased region" description="Pro residues" evidence="1">
    <location>
        <begin position="1"/>
        <end position="31"/>
    </location>
</feature>
<gene>
    <name evidence="3" type="primary">LOC105051517</name>
</gene>
<evidence type="ECO:0000313" key="3">
    <source>
        <dbReference type="RefSeq" id="XP_010930304.1"/>
    </source>
</evidence>
<proteinExistence type="predicted"/>
<sequence>MGDPIPPIPNPNTPQSPPSSLPPPATAPLPPSSGRRFFSVPRPAIRVTSEFDSDSSVFFHKVSCQLFDRLAKLKLSFQNDPSGEIAFPQFGFLTKHFAVLYDLESRNALLRGSFDLANFLQVRATHDVKTDQIGEPDYLHIGCSTQCLSISCTFENSKSVLSCIHLGSCFLLKYHHRKEQQGEVAMVASLANPSYKLELSSLVPSVGLVSVARWLYEEINIPRATIHFPLGEVSVEEKKTEEVENVLSVNGILKSHMLNGVCTALYKDNDLNLRYCYKDEEMSFIPSVSLPSNALSFAFKRRFSPSDKLSYWYHFDSSEWSTVYKHTIGKDLKFKAGYDSGVRLGWASLWVGEEEGKTKTAPMKMKVQFMLQVPQDDIGNSIFMFRVKKRWDF</sequence>
<feature type="region of interest" description="Disordered" evidence="1">
    <location>
        <begin position="1"/>
        <end position="33"/>
    </location>
</feature>
<dbReference type="PANTHER" id="PTHR35484">
    <property type="entry name" value="OUTER ENVELOPE PORE PROTEIN 37, CHLOROPLASTIC"/>
    <property type="match status" value="1"/>
</dbReference>
<dbReference type="OrthoDB" id="2011802at2759"/>
<organism evidence="2 3">
    <name type="scientific">Elaeis guineensis var. tenera</name>
    <name type="common">Oil palm</name>
    <dbReference type="NCBI Taxonomy" id="51953"/>
    <lineage>
        <taxon>Eukaryota</taxon>
        <taxon>Viridiplantae</taxon>
        <taxon>Streptophyta</taxon>
        <taxon>Embryophyta</taxon>
        <taxon>Tracheophyta</taxon>
        <taxon>Spermatophyta</taxon>
        <taxon>Magnoliopsida</taxon>
        <taxon>Liliopsida</taxon>
        <taxon>Arecaceae</taxon>
        <taxon>Arecoideae</taxon>
        <taxon>Cocoseae</taxon>
        <taxon>Elaeidinae</taxon>
        <taxon>Elaeis</taxon>
    </lineage>
</organism>
<dbReference type="GO" id="GO:0009707">
    <property type="term" value="C:chloroplast outer membrane"/>
    <property type="evidence" value="ECO:0007669"/>
    <property type="project" value="TreeGrafter"/>
</dbReference>
<dbReference type="RefSeq" id="XP_010930304.1">
    <property type="nucleotide sequence ID" value="XM_010932002.3"/>
</dbReference>
<protein>
    <submittedName>
        <fullName evidence="3">Outer envelope pore protein 37, chloroplastic isoform X1</fullName>
    </submittedName>
</protein>
<dbReference type="AlphaFoldDB" id="A0A6I9RYB1"/>
<dbReference type="Proteomes" id="UP000504607">
    <property type="component" value="Chromosome 9"/>
</dbReference>
<evidence type="ECO:0000256" key="1">
    <source>
        <dbReference type="SAM" id="MobiDB-lite"/>
    </source>
</evidence>